<comment type="caution">
    <text evidence="2">The sequence shown here is derived from an EMBL/GenBank/DDBJ whole genome shotgun (WGS) entry which is preliminary data.</text>
</comment>
<evidence type="ECO:0000259" key="1">
    <source>
        <dbReference type="Pfam" id="PF00561"/>
    </source>
</evidence>
<gene>
    <name evidence="2" type="ORF">FXN61_15895</name>
</gene>
<dbReference type="SUPFAM" id="SSF53474">
    <property type="entry name" value="alpha/beta-Hydrolases"/>
    <property type="match status" value="1"/>
</dbReference>
<evidence type="ECO:0000313" key="2">
    <source>
        <dbReference type="EMBL" id="NKE58222.1"/>
    </source>
</evidence>
<dbReference type="RefSeq" id="WP_167974732.1">
    <property type="nucleotide sequence ID" value="NZ_VSRL01000048.1"/>
</dbReference>
<dbReference type="GO" id="GO:0016787">
    <property type="term" value="F:hydrolase activity"/>
    <property type="evidence" value="ECO:0007669"/>
    <property type="project" value="UniProtKB-KW"/>
</dbReference>
<dbReference type="PANTHER" id="PTHR37574">
    <property type="entry name" value="LIPASE B"/>
    <property type="match status" value="1"/>
</dbReference>
<feature type="domain" description="AB hydrolase-1" evidence="1">
    <location>
        <begin position="50"/>
        <end position="162"/>
    </location>
</feature>
<dbReference type="InterPro" id="IPR029058">
    <property type="entry name" value="AB_hydrolase_fold"/>
</dbReference>
<dbReference type="InterPro" id="IPR053228">
    <property type="entry name" value="Stereospecific_Lipase"/>
</dbReference>
<dbReference type="Gene3D" id="3.40.50.1820">
    <property type="entry name" value="alpha/beta hydrolase"/>
    <property type="match status" value="1"/>
</dbReference>
<sequence length="289" mass="30605">MIALLLATGLILAPLPVTYNSLPAVAVSLSHPGAAPPAANDWTCRSSKRPVVLLHGTHVNMALNWNALSPLLKNNGYCVFALNYGGLRFGQVAGTGPIEDSGVELAAFVDRVRAATEVSEVDLVGHSQGGLLAQYYVKFLGGAEKVHDVVGLAPTSHGSDAAGFDRWIWSLLQVFPGLEGIISAADPAALQQLRGSPFMNLMNSTPDVVPGVRYTTIATRYDGIVTPYRSQFLEGGRNVVLQDLCANDFADHLALAFDHVALREVLNALDPLNARAPDCSVPVFPLVGG</sequence>
<evidence type="ECO:0000313" key="3">
    <source>
        <dbReference type="Proteomes" id="UP001515943"/>
    </source>
</evidence>
<dbReference type="InterPro" id="IPR000073">
    <property type="entry name" value="AB_hydrolase_1"/>
</dbReference>
<reference evidence="2 3" key="1">
    <citation type="submission" date="2019-08" db="EMBL/GenBank/DDBJ databases">
        <title>Lentzea from Indian Himalayas.</title>
        <authorList>
            <person name="Mandal S."/>
            <person name="Mallick Gupta A."/>
            <person name="Maiti P.K."/>
            <person name="Sarkar J."/>
            <person name="Mandal S."/>
        </authorList>
    </citation>
    <scope>NUCLEOTIDE SEQUENCE [LARGE SCALE GENOMIC DNA]</scope>
    <source>
        <strain evidence="2 3">PSKA42</strain>
    </source>
</reference>
<proteinExistence type="predicted"/>
<organism evidence="2 3">
    <name type="scientific">Lentzea indica</name>
    <dbReference type="NCBI Taxonomy" id="2604800"/>
    <lineage>
        <taxon>Bacteria</taxon>
        <taxon>Bacillati</taxon>
        <taxon>Actinomycetota</taxon>
        <taxon>Actinomycetes</taxon>
        <taxon>Pseudonocardiales</taxon>
        <taxon>Pseudonocardiaceae</taxon>
        <taxon>Lentzea</taxon>
    </lineage>
</organism>
<dbReference type="PANTHER" id="PTHR37574:SF1">
    <property type="entry name" value="LIPASE B"/>
    <property type="match status" value="1"/>
</dbReference>
<protein>
    <submittedName>
        <fullName evidence="2">Alpha/beta fold hydrolase</fullName>
    </submittedName>
</protein>
<name>A0ABX1FHW5_9PSEU</name>
<keyword evidence="2" id="KW-0378">Hydrolase</keyword>
<keyword evidence="3" id="KW-1185">Reference proteome</keyword>
<dbReference type="Proteomes" id="UP001515943">
    <property type="component" value="Unassembled WGS sequence"/>
</dbReference>
<dbReference type="Pfam" id="PF00561">
    <property type="entry name" value="Abhydrolase_1"/>
    <property type="match status" value="1"/>
</dbReference>
<accession>A0ABX1FHW5</accession>
<dbReference type="EMBL" id="VSRL01000048">
    <property type="protein sequence ID" value="NKE58222.1"/>
    <property type="molecule type" value="Genomic_DNA"/>
</dbReference>